<dbReference type="PANTHER" id="PTHR30547:SF0">
    <property type="entry name" value="BLR8175 PROTEIN"/>
    <property type="match status" value="1"/>
</dbReference>
<dbReference type="GO" id="GO:0003676">
    <property type="term" value="F:nucleic acid binding"/>
    <property type="evidence" value="ECO:0007669"/>
    <property type="project" value="InterPro"/>
</dbReference>
<dbReference type="Pfam" id="PF06250">
    <property type="entry name" value="YhcG_C"/>
    <property type="match status" value="1"/>
</dbReference>
<sequence length="349" mass="40560">MAKRAEKFQVTAYKKFVSDIQKKVMDSKVTIVRSVNHELIRLYWWIGDYIVRSQNQYGWGKSIVDELAKDLSHYFGGTYGFSSRNLWYMRQFYLEYHDKPNLQQLVAEIPWGQNLIILSSKLSDEAKGYYINAVSEFGWTRNVLKIQIKSNAYERSRLLEKQHNFNETLPEHLAEQADDAMKDVYTFDMLGITTPVLEKELELRIVQKVKDVILELGYGFSFIGNQYKVSTRNTDYFIDLLFYHRRLKSLVAIELKTGKFKPEYAGKMNFYLNLLDDTVKEPDENPSIGIILCADKDNVDVEYALRGLTKPVGVSEYILTSTLPETLLDKLPDSTTLKKEIKESMTDIE</sequence>
<dbReference type="InterPro" id="IPR011856">
    <property type="entry name" value="tRNA_endonuc-like_dom_sf"/>
</dbReference>
<feature type="domain" description="YhcG PDDEXK nuclease" evidence="1">
    <location>
        <begin position="179"/>
        <end position="332"/>
    </location>
</feature>
<dbReference type="InterPro" id="IPR041527">
    <property type="entry name" value="YhcG_N"/>
</dbReference>
<dbReference type="InterPro" id="IPR053148">
    <property type="entry name" value="PD-DEXK-like_domain"/>
</dbReference>
<evidence type="ECO:0008006" key="5">
    <source>
        <dbReference type="Google" id="ProtNLM"/>
    </source>
</evidence>
<comment type="caution">
    <text evidence="3">The sequence shown here is derived from an EMBL/GenBank/DDBJ whole genome shotgun (WGS) entry which is preliminary data.</text>
</comment>
<dbReference type="Pfam" id="PF17761">
    <property type="entry name" value="DUF1016_N"/>
    <property type="match status" value="1"/>
</dbReference>
<accession>A0A8J2Z6I7</accession>
<dbReference type="EMBL" id="BMJS01000038">
    <property type="protein sequence ID" value="GGG05820.1"/>
    <property type="molecule type" value="Genomic_DNA"/>
</dbReference>
<evidence type="ECO:0000313" key="4">
    <source>
        <dbReference type="Proteomes" id="UP000636949"/>
    </source>
</evidence>
<gene>
    <name evidence="3" type="ORF">GCM10010995_24160</name>
</gene>
<evidence type="ECO:0000259" key="2">
    <source>
        <dbReference type="Pfam" id="PF17761"/>
    </source>
</evidence>
<proteinExistence type="predicted"/>
<dbReference type="OrthoDB" id="9801263at2"/>
<dbReference type="InterPro" id="IPR009362">
    <property type="entry name" value="YhcG_C"/>
</dbReference>
<reference evidence="3" key="1">
    <citation type="journal article" date="2014" name="Int. J. Syst. Evol. Microbiol.">
        <title>Complete genome sequence of Corynebacterium casei LMG S-19264T (=DSM 44701T), isolated from a smear-ripened cheese.</title>
        <authorList>
            <consortium name="US DOE Joint Genome Institute (JGI-PGF)"/>
            <person name="Walter F."/>
            <person name="Albersmeier A."/>
            <person name="Kalinowski J."/>
            <person name="Ruckert C."/>
        </authorList>
    </citation>
    <scope>NUCLEOTIDE SEQUENCE</scope>
    <source>
        <strain evidence="3">CGMCC 1.15758</strain>
    </source>
</reference>
<keyword evidence="4" id="KW-1185">Reference proteome</keyword>
<organism evidence="3 4">
    <name type="scientific">Cysteiniphilum litorale</name>
    <dbReference type="NCBI Taxonomy" id="2056700"/>
    <lineage>
        <taxon>Bacteria</taxon>
        <taxon>Pseudomonadati</taxon>
        <taxon>Pseudomonadota</taxon>
        <taxon>Gammaproteobacteria</taxon>
        <taxon>Thiotrichales</taxon>
        <taxon>Fastidiosibacteraceae</taxon>
        <taxon>Cysteiniphilum</taxon>
    </lineage>
</organism>
<dbReference type="Gene3D" id="3.40.1350.10">
    <property type="match status" value="1"/>
</dbReference>
<dbReference type="PANTHER" id="PTHR30547">
    <property type="entry name" value="UNCHARACTERIZED PROTEIN YHCG-RELATED"/>
    <property type="match status" value="1"/>
</dbReference>
<dbReference type="Proteomes" id="UP000636949">
    <property type="component" value="Unassembled WGS sequence"/>
</dbReference>
<evidence type="ECO:0000259" key="1">
    <source>
        <dbReference type="Pfam" id="PF06250"/>
    </source>
</evidence>
<name>A0A8J2Z6I7_9GAMM</name>
<evidence type="ECO:0000313" key="3">
    <source>
        <dbReference type="EMBL" id="GGG05820.1"/>
    </source>
</evidence>
<protein>
    <recommendedName>
        <fullName evidence="5">DUF1016 domain-containing protein</fullName>
    </recommendedName>
</protein>
<dbReference type="AlphaFoldDB" id="A0A8J2Z6I7"/>
<dbReference type="RefSeq" id="WP_117003957.1">
    <property type="nucleotide sequence ID" value="NZ_BMJS01000038.1"/>
</dbReference>
<reference evidence="3" key="2">
    <citation type="submission" date="2020-09" db="EMBL/GenBank/DDBJ databases">
        <authorList>
            <person name="Sun Q."/>
            <person name="Zhou Y."/>
        </authorList>
    </citation>
    <scope>NUCLEOTIDE SEQUENCE</scope>
    <source>
        <strain evidence="3">CGMCC 1.15758</strain>
    </source>
</reference>
<feature type="domain" description="YhcG N-terminal" evidence="2">
    <location>
        <begin position="19"/>
        <end position="155"/>
    </location>
</feature>